<dbReference type="EMBL" id="CAJOBI010291842">
    <property type="protein sequence ID" value="CAF5159817.1"/>
    <property type="molecule type" value="Genomic_DNA"/>
</dbReference>
<sequence length="356" mass="42122">MEIIEMILCQKNIRIEKKFKECENEYFRRSTLQLEEKSDVDELLATPILTHDHVDFKIKRTKQLTDRTCFVLKILVSDQQNKVDENRVKLYISLLVGNSISYRIFNLSISDEKAYLVQCNNDIDFDRIRQQYETRRQLQGRDVTLMQIHEYDTASIYYIDEHKTMKYDDLENILQSVRKYVFTFQLVNEYCAEVEFINSVAFKEWMSVIEKVKDKYRVNVEPIIQEVDDGNYTENSSSSTTENIPFNFDKPNLVSITLRSEWSMVAAHPVFQLEYKDYIRTQLGGEININQNEVTYTGDLPRLPRASNNLAILANKSNNFMQKFKYQQLRDLKPYHVNILRANSNIVAFSRTERND</sequence>
<protein>
    <submittedName>
        <fullName evidence="1">Uncharacterized protein</fullName>
    </submittedName>
</protein>
<organism evidence="1 2">
    <name type="scientific">Rotaria magnacalcarata</name>
    <dbReference type="NCBI Taxonomy" id="392030"/>
    <lineage>
        <taxon>Eukaryota</taxon>
        <taxon>Metazoa</taxon>
        <taxon>Spiralia</taxon>
        <taxon>Gnathifera</taxon>
        <taxon>Rotifera</taxon>
        <taxon>Eurotatoria</taxon>
        <taxon>Bdelloidea</taxon>
        <taxon>Philodinida</taxon>
        <taxon>Philodinidae</taxon>
        <taxon>Rotaria</taxon>
    </lineage>
</organism>
<accession>A0A8S3GEW9</accession>
<reference evidence="1" key="1">
    <citation type="submission" date="2021-02" db="EMBL/GenBank/DDBJ databases">
        <authorList>
            <person name="Nowell W R."/>
        </authorList>
    </citation>
    <scope>NUCLEOTIDE SEQUENCE</scope>
</reference>
<evidence type="ECO:0000313" key="1">
    <source>
        <dbReference type="EMBL" id="CAF5159817.1"/>
    </source>
</evidence>
<dbReference type="Proteomes" id="UP000676336">
    <property type="component" value="Unassembled WGS sequence"/>
</dbReference>
<dbReference type="AlphaFoldDB" id="A0A8S3GEW9"/>
<name>A0A8S3GEW9_9BILA</name>
<evidence type="ECO:0000313" key="2">
    <source>
        <dbReference type="Proteomes" id="UP000676336"/>
    </source>
</evidence>
<gene>
    <name evidence="1" type="ORF">SMN809_LOCUS64467</name>
</gene>
<comment type="caution">
    <text evidence="1">The sequence shown here is derived from an EMBL/GenBank/DDBJ whole genome shotgun (WGS) entry which is preliminary data.</text>
</comment>
<feature type="non-terminal residue" evidence="1">
    <location>
        <position position="1"/>
    </location>
</feature>
<proteinExistence type="predicted"/>